<gene>
    <name evidence="2" type="ordered locus">BMA2672</name>
</gene>
<evidence type="ECO:0000256" key="1">
    <source>
        <dbReference type="SAM" id="MobiDB-lite"/>
    </source>
</evidence>
<sequence length="100" mass="10983">MALDLARFVSPRTTRRAAGPDGGLPKRADSLSRPHASAVPRCNGRGCRAFFFHARTFRRGAWEADAKARAPARRDREPARANPAACAPHLATPRISFRHP</sequence>
<dbReference type="KEGG" id="bma:BMA2672"/>
<dbReference type="AlphaFoldDB" id="A0A0H2WFJ4"/>
<proteinExistence type="predicted"/>
<feature type="region of interest" description="Disordered" evidence="1">
    <location>
        <begin position="1"/>
        <end position="39"/>
    </location>
</feature>
<evidence type="ECO:0000313" key="3">
    <source>
        <dbReference type="Proteomes" id="UP000006693"/>
    </source>
</evidence>
<dbReference type="Proteomes" id="UP000006693">
    <property type="component" value="Chromosome 1"/>
</dbReference>
<protein>
    <submittedName>
        <fullName evidence="2">Uncharacterized protein</fullName>
    </submittedName>
</protein>
<reference evidence="2 3" key="1">
    <citation type="journal article" date="2004" name="Proc. Natl. Acad. Sci. U.S.A.">
        <title>Structural flexibility in the Burkholderia mallei genome.</title>
        <authorList>
            <person name="Nierman W.C."/>
            <person name="DeShazer D."/>
            <person name="Kim H.S."/>
            <person name="Tettelin H."/>
            <person name="Nelson K.E."/>
            <person name="Feldblyum T."/>
            <person name="Ulrich R.L."/>
            <person name="Ronning C.M."/>
            <person name="Brinkac L.M."/>
            <person name="Daugherty S.C."/>
            <person name="Davidsen T.D."/>
            <person name="Deboy R.T."/>
            <person name="Dimitrov G."/>
            <person name="Dodson R.J."/>
            <person name="Durkin A.S."/>
            <person name="Gwinn M.L."/>
            <person name="Haft D.H."/>
            <person name="Khouri H."/>
            <person name="Kolonay J.F."/>
            <person name="Madupu R."/>
            <person name="Mohammoud Y."/>
            <person name="Nelson W.C."/>
            <person name="Radune D."/>
            <person name="Romero C.M."/>
            <person name="Sarria S."/>
            <person name="Selengut J."/>
            <person name="Shamblin C."/>
            <person name="Sullivan S.A."/>
            <person name="White O."/>
            <person name="Yu Y."/>
            <person name="Zafar N."/>
            <person name="Zhou L."/>
            <person name="Fraser C.M."/>
        </authorList>
    </citation>
    <scope>NUCLEOTIDE SEQUENCE [LARGE SCALE GENOMIC DNA]</scope>
    <source>
        <strain evidence="2 3">ATCC 23344</strain>
    </source>
</reference>
<dbReference type="HOGENOM" id="CLU_2300494_0_0_4"/>
<organism evidence="2 3">
    <name type="scientific">Burkholderia mallei (strain ATCC 23344)</name>
    <dbReference type="NCBI Taxonomy" id="243160"/>
    <lineage>
        <taxon>Bacteria</taxon>
        <taxon>Pseudomonadati</taxon>
        <taxon>Pseudomonadota</taxon>
        <taxon>Betaproteobacteria</taxon>
        <taxon>Burkholderiales</taxon>
        <taxon>Burkholderiaceae</taxon>
        <taxon>Burkholderia</taxon>
        <taxon>pseudomallei group</taxon>
    </lineage>
</organism>
<dbReference type="EMBL" id="CP000010">
    <property type="protein sequence ID" value="AAU48247.1"/>
    <property type="molecule type" value="Genomic_DNA"/>
</dbReference>
<feature type="compositionally biased region" description="Basic and acidic residues" evidence="1">
    <location>
        <begin position="63"/>
        <end position="79"/>
    </location>
</feature>
<keyword evidence="3" id="KW-1185">Reference proteome</keyword>
<name>A0A0H2WFJ4_BURMA</name>
<accession>A0A0H2WFJ4</accession>
<feature type="region of interest" description="Disordered" evidence="1">
    <location>
        <begin position="63"/>
        <end position="100"/>
    </location>
</feature>
<evidence type="ECO:0000313" key="2">
    <source>
        <dbReference type="EMBL" id="AAU48247.1"/>
    </source>
</evidence>